<protein>
    <submittedName>
        <fullName evidence="4">Class A beta-lactamase-related serine hydrolase</fullName>
    </submittedName>
</protein>
<evidence type="ECO:0000259" key="3">
    <source>
        <dbReference type="Pfam" id="PF13354"/>
    </source>
</evidence>
<proteinExistence type="predicted"/>
<dbReference type="GO" id="GO:0030655">
    <property type="term" value="P:beta-lactam antibiotic catabolic process"/>
    <property type="evidence" value="ECO:0007669"/>
    <property type="project" value="InterPro"/>
</dbReference>
<evidence type="ECO:0000313" key="5">
    <source>
        <dbReference type="Proteomes" id="UP000776650"/>
    </source>
</evidence>
<accession>A0A921JYQ3</accession>
<dbReference type="PANTHER" id="PTHR35333:SF3">
    <property type="entry name" value="BETA-LACTAMASE-TYPE TRANSPEPTIDASE FOLD CONTAINING PROTEIN"/>
    <property type="match status" value="1"/>
</dbReference>
<dbReference type="SUPFAM" id="SSF56601">
    <property type="entry name" value="beta-lactamase/transpeptidase-like"/>
    <property type="match status" value="1"/>
</dbReference>
<dbReference type="RefSeq" id="WP_303913266.1">
    <property type="nucleotide sequence ID" value="NZ_DYXM01000183.1"/>
</dbReference>
<dbReference type="InterPro" id="IPR000871">
    <property type="entry name" value="Beta-lactam_class-A"/>
</dbReference>
<name>A0A921JYQ3_9ACTN</name>
<dbReference type="Proteomes" id="UP000776650">
    <property type="component" value="Unassembled WGS sequence"/>
</dbReference>
<organism evidence="4 5">
    <name type="scientific">Dietzia timorensis</name>
    <dbReference type="NCBI Taxonomy" id="499555"/>
    <lineage>
        <taxon>Bacteria</taxon>
        <taxon>Bacillati</taxon>
        <taxon>Actinomycetota</taxon>
        <taxon>Actinomycetes</taxon>
        <taxon>Mycobacteriales</taxon>
        <taxon>Dietziaceae</taxon>
        <taxon>Dietzia</taxon>
    </lineage>
</organism>
<dbReference type="AlphaFoldDB" id="A0A921JYQ3"/>
<gene>
    <name evidence="4" type="ORF">K8V11_09590</name>
</gene>
<dbReference type="InterPro" id="IPR045155">
    <property type="entry name" value="Beta-lactam_cat"/>
</dbReference>
<evidence type="ECO:0000313" key="4">
    <source>
        <dbReference type="EMBL" id="HJE91247.1"/>
    </source>
</evidence>
<keyword evidence="2" id="KW-0732">Signal</keyword>
<feature type="domain" description="Beta-lactamase class A catalytic" evidence="3">
    <location>
        <begin position="118"/>
        <end position="392"/>
    </location>
</feature>
<dbReference type="GO" id="GO:0008800">
    <property type="term" value="F:beta-lactamase activity"/>
    <property type="evidence" value="ECO:0007669"/>
    <property type="project" value="InterPro"/>
</dbReference>
<evidence type="ECO:0000256" key="2">
    <source>
        <dbReference type="SAM" id="SignalP"/>
    </source>
</evidence>
<dbReference type="PANTHER" id="PTHR35333">
    <property type="entry name" value="BETA-LACTAMASE"/>
    <property type="match status" value="1"/>
</dbReference>
<comment type="caution">
    <text evidence="4">The sequence shown here is derived from an EMBL/GenBank/DDBJ whole genome shotgun (WGS) entry which is preliminary data.</text>
</comment>
<dbReference type="Gene3D" id="3.40.710.10">
    <property type="entry name" value="DD-peptidase/beta-lactamase superfamily"/>
    <property type="match status" value="1"/>
</dbReference>
<feature type="region of interest" description="Disordered" evidence="1">
    <location>
        <begin position="236"/>
        <end position="261"/>
    </location>
</feature>
<dbReference type="GO" id="GO:0046677">
    <property type="term" value="P:response to antibiotic"/>
    <property type="evidence" value="ECO:0007669"/>
    <property type="project" value="InterPro"/>
</dbReference>
<reference evidence="4" key="2">
    <citation type="submission" date="2021-09" db="EMBL/GenBank/DDBJ databases">
        <authorList>
            <person name="Gilroy R."/>
        </authorList>
    </citation>
    <scope>NUCLEOTIDE SEQUENCE</scope>
    <source>
        <strain evidence="4">ChiGjej1B1-18357</strain>
    </source>
</reference>
<dbReference type="InterPro" id="IPR012338">
    <property type="entry name" value="Beta-lactam/transpept-like"/>
</dbReference>
<feature type="signal peptide" evidence="2">
    <location>
        <begin position="1"/>
        <end position="35"/>
    </location>
</feature>
<dbReference type="Pfam" id="PF13354">
    <property type="entry name" value="Beta-lactamase2"/>
    <property type="match status" value="1"/>
</dbReference>
<feature type="compositionally biased region" description="Low complexity" evidence="1">
    <location>
        <begin position="244"/>
        <end position="255"/>
    </location>
</feature>
<dbReference type="EMBL" id="DYXM01000183">
    <property type="protein sequence ID" value="HJE91247.1"/>
    <property type="molecule type" value="Genomic_DNA"/>
</dbReference>
<feature type="chain" id="PRO_5037103708" evidence="2">
    <location>
        <begin position="36"/>
        <end position="424"/>
    </location>
</feature>
<sequence>MSRPAHAPAMGALRRSRRIVAASMTAAFVIGSAAACAPATDETADPAAEAAQDAPNQVSVEETQVNASARDPKFPRVWTTDAEQFDAPSSAELKKIDELLSGSVDDAAAEGVTLTWCLRSLDTKKPVDECVGDDETTFAASIPKLAVAVAAIEAYEGTLDEVVIDEYTPWSAGNAGLRAAYDESMGEEADGAVTSAAETAQEDDAPTTLGDLVAASIAYSDNDAVNELIDVIPDGPAFGDAEAGTGSSGTPTTGDESSDAASDMTAFEYVDAITARVGIDEDFHVGAYFNVPESGDWNHITASSATDYLSALVKAADGEVTDENLNERAPEALATPKTARAVLSAMAQQFRSTKIPGELPAGTFANKTGETDTESHDLAVVGTKSGRYVLTAVSSFYSGANPPDELLAETAKDVLDALGGSKRL</sequence>
<keyword evidence="4" id="KW-0378">Hydrolase</keyword>
<evidence type="ECO:0000256" key="1">
    <source>
        <dbReference type="SAM" id="MobiDB-lite"/>
    </source>
</evidence>
<reference evidence="4" key="1">
    <citation type="journal article" date="2021" name="PeerJ">
        <title>Extensive microbial diversity within the chicken gut microbiome revealed by metagenomics and culture.</title>
        <authorList>
            <person name="Gilroy R."/>
            <person name="Ravi A."/>
            <person name="Getino M."/>
            <person name="Pursley I."/>
            <person name="Horton D.L."/>
            <person name="Alikhan N.F."/>
            <person name="Baker D."/>
            <person name="Gharbi K."/>
            <person name="Hall N."/>
            <person name="Watson M."/>
            <person name="Adriaenssens E.M."/>
            <person name="Foster-Nyarko E."/>
            <person name="Jarju S."/>
            <person name="Secka A."/>
            <person name="Antonio M."/>
            <person name="Oren A."/>
            <person name="Chaudhuri R.R."/>
            <person name="La Ragione R."/>
            <person name="Hildebrand F."/>
            <person name="Pallen M.J."/>
        </authorList>
    </citation>
    <scope>NUCLEOTIDE SEQUENCE</scope>
    <source>
        <strain evidence="4">ChiGjej1B1-18357</strain>
    </source>
</reference>